<protein>
    <submittedName>
        <fullName evidence="2">Uncharacterized protein</fullName>
    </submittedName>
</protein>
<name>A0A918QIM3_9ACTN</name>
<reference evidence="2" key="1">
    <citation type="journal article" date="2014" name="Int. J. Syst. Evol. Microbiol.">
        <title>Complete genome sequence of Corynebacterium casei LMG S-19264T (=DSM 44701T), isolated from a smear-ripened cheese.</title>
        <authorList>
            <consortium name="US DOE Joint Genome Institute (JGI-PGF)"/>
            <person name="Walter F."/>
            <person name="Albersmeier A."/>
            <person name="Kalinowski J."/>
            <person name="Ruckert C."/>
        </authorList>
    </citation>
    <scope>NUCLEOTIDE SEQUENCE</scope>
    <source>
        <strain evidence="2">JCM 4834</strain>
    </source>
</reference>
<dbReference type="Proteomes" id="UP000634660">
    <property type="component" value="Unassembled WGS sequence"/>
</dbReference>
<feature type="compositionally biased region" description="Low complexity" evidence="1">
    <location>
        <begin position="1"/>
        <end position="13"/>
    </location>
</feature>
<evidence type="ECO:0000313" key="2">
    <source>
        <dbReference type="EMBL" id="GGZ48165.1"/>
    </source>
</evidence>
<feature type="region of interest" description="Disordered" evidence="1">
    <location>
        <begin position="1"/>
        <end position="21"/>
    </location>
</feature>
<gene>
    <name evidence="2" type="ORF">GCM10010371_04470</name>
</gene>
<comment type="caution">
    <text evidence="2">The sequence shown here is derived from an EMBL/GenBank/DDBJ whole genome shotgun (WGS) entry which is preliminary data.</text>
</comment>
<proteinExistence type="predicted"/>
<accession>A0A918QIM3</accession>
<organism evidence="2 3">
    <name type="scientific">Streptomyces subrutilus</name>
    <dbReference type="NCBI Taxonomy" id="36818"/>
    <lineage>
        <taxon>Bacteria</taxon>
        <taxon>Bacillati</taxon>
        <taxon>Actinomycetota</taxon>
        <taxon>Actinomycetes</taxon>
        <taxon>Kitasatosporales</taxon>
        <taxon>Streptomycetaceae</taxon>
        <taxon>Streptomyces</taxon>
    </lineage>
</organism>
<dbReference type="EMBL" id="BMVX01000001">
    <property type="protein sequence ID" value="GGZ48165.1"/>
    <property type="molecule type" value="Genomic_DNA"/>
</dbReference>
<dbReference type="AlphaFoldDB" id="A0A918QIM3"/>
<sequence>MTSVASQSTTTVAPITPNSAPSGGVSWLKWLRLPRTAWPVITAISATAPTTTTMPAHQPVLRHRVGSEYVQARVSA</sequence>
<evidence type="ECO:0000256" key="1">
    <source>
        <dbReference type="SAM" id="MobiDB-lite"/>
    </source>
</evidence>
<dbReference type="RefSeq" id="WP_150516619.1">
    <property type="nucleotide sequence ID" value="NZ_BMVX01000001.1"/>
</dbReference>
<reference evidence="2" key="2">
    <citation type="submission" date="2020-09" db="EMBL/GenBank/DDBJ databases">
        <authorList>
            <person name="Sun Q."/>
            <person name="Ohkuma M."/>
        </authorList>
    </citation>
    <scope>NUCLEOTIDE SEQUENCE</scope>
    <source>
        <strain evidence="2">JCM 4834</strain>
    </source>
</reference>
<evidence type="ECO:0000313" key="3">
    <source>
        <dbReference type="Proteomes" id="UP000634660"/>
    </source>
</evidence>